<gene>
    <name evidence="1" type="ORF">IWX90DRAFT_446758</name>
</gene>
<evidence type="ECO:0000313" key="1">
    <source>
        <dbReference type="EMBL" id="KAK8151027.1"/>
    </source>
</evidence>
<comment type="caution">
    <text evidence="1">The sequence shown here is derived from an EMBL/GenBank/DDBJ whole genome shotgun (WGS) entry which is preliminary data.</text>
</comment>
<accession>A0ABR1XEH8</accession>
<name>A0ABR1XEH8_9PEZI</name>
<reference evidence="1 2" key="1">
    <citation type="journal article" date="2022" name="G3 (Bethesda)">
        <title>Enemy or ally: a genomic approach to elucidate the lifestyle of Phyllosticta citrichinaensis.</title>
        <authorList>
            <person name="Buijs V.A."/>
            <person name="Groenewald J.Z."/>
            <person name="Haridas S."/>
            <person name="LaButti K.M."/>
            <person name="Lipzen A."/>
            <person name="Martin F.M."/>
            <person name="Barry K."/>
            <person name="Grigoriev I.V."/>
            <person name="Crous P.W."/>
            <person name="Seidl M.F."/>
        </authorList>
    </citation>
    <scope>NUCLEOTIDE SEQUENCE [LARGE SCALE GENOMIC DNA]</scope>
    <source>
        <strain evidence="1 2">CBS 129764</strain>
    </source>
</reference>
<dbReference type="Proteomes" id="UP001456524">
    <property type="component" value="Unassembled WGS sequence"/>
</dbReference>
<evidence type="ECO:0000313" key="2">
    <source>
        <dbReference type="Proteomes" id="UP001456524"/>
    </source>
</evidence>
<sequence length="210" mass="23387">MSCWLCSYTSSSQPFGSTTFNSRAVQSPFRMLDKIPMAGFLQSAVLGSDLNGPKRLREGENASSSSIKTNHIVTTSLQYNKHNLTFILPRTPGSPNELVLPQSQLAWFIEQPESVLSTTAAHYRQLAGAYAFQDHRVMTEVYQEHVVHKLLQRNVNSCCRTFGRHHDHLGRAAGRGAWGLEGCQILEHGVQHDAANRAHDVCQQARVPHP</sequence>
<keyword evidence="2" id="KW-1185">Reference proteome</keyword>
<dbReference type="EMBL" id="JBBWUH010000021">
    <property type="protein sequence ID" value="KAK8151027.1"/>
    <property type="molecule type" value="Genomic_DNA"/>
</dbReference>
<proteinExistence type="predicted"/>
<organism evidence="1 2">
    <name type="scientific">Phyllosticta citrichinensis</name>
    <dbReference type="NCBI Taxonomy" id="1130410"/>
    <lineage>
        <taxon>Eukaryota</taxon>
        <taxon>Fungi</taxon>
        <taxon>Dikarya</taxon>
        <taxon>Ascomycota</taxon>
        <taxon>Pezizomycotina</taxon>
        <taxon>Dothideomycetes</taxon>
        <taxon>Dothideomycetes incertae sedis</taxon>
        <taxon>Botryosphaeriales</taxon>
        <taxon>Phyllostictaceae</taxon>
        <taxon>Phyllosticta</taxon>
    </lineage>
</organism>
<protein>
    <submittedName>
        <fullName evidence="1">Uncharacterized protein</fullName>
    </submittedName>
</protein>